<keyword evidence="4" id="KW-1185">Reference proteome</keyword>
<sequence>MDVPGSSLGSKLAAHFTPLRSPSRNGKARHSVIQKPATSAPTPPVPPPATLSPRVPEIRAPSFESEHSSMRSRSTTPRPLRVPHSSAAENGDEEDFSDLFTLPEQLKKPQQSPKTPTTLVQVYLGDSPKKSGELTPTTPITPSGPPLHFPIPPSTIVPPRSFLADKGFPRQSSELASLSSQGSRSPSYRPSPARVDSGRTHQSDFSSQDERQSIHRRATSISGSDTDTSRANDLTYSARSFKLSPVVPKSSSMKKPSGSSVTKTSSGPPPSVPLPSPPLSLNTAGLTPRSAPCASPNRMVFPRPRANTFTVTSNLVVPGQSLPKSSHSTPPRSNRANSDVTQDATSDELREALSQQRRKNVQLQEYVVTVTKRYEDDRMAMTRNIEKLERNIRKKMREIEGLRWLVIHNGAVSDIDAAANLARSSFSTQDGDRVDGVRRPSPLPSSPVASPQRHGHQSVSGRKGISATVTTSGTSDLCLDASSSVVSFSTSISEGTPLSTPPSLSIIPERIDGISRAERQRLKEERRASKALRRISAVSNMVLGSDTLNKSLPAPADSALGPSFDPEQSMDEVMEKLQPFRHT</sequence>
<evidence type="ECO:0000256" key="2">
    <source>
        <dbReference type="SAM" id="MobiDB-lite"/>
    </source>
</evidence>
<feature type="compositionally biased region" description="Low complexity" evidence="2">
    <location>
        <begin position="244"/>
        <end position="261"/>
    </location>
</feature>
<reference evidence="3" key="1">
    <citation type="submission" date="2021-03" db="EMBL/GenBank/DDBJ databases">
        <title>Evolutionary innovations through gain and loss of genes in the ectomycorrhizal Boletales.</title>
        <authorList>
            <person name="Wu G."/>
            <person name="Miyauchi S."/>
            <person name="Morin E."/>
            <person name="Yang Z.-L."/>
            <person name="Xu J."/>
            <person name="Martin F.M."/>
        </authorList>
    </citation>
    <scope>NUCLEOTIDE SEQUENCE</scope>
    <source>
        <strain evidence="3">BR01</strain>
    </source>
</reference>
<feature type="region of interest" description="Disordered" evidence="2">
    <location>
        <begin position="316"/>
        <end position="346"/>
    </location>
</feature>
<feature type="compositionally biased region" description="Polar residues" evidence="2">
    <location>
        <begin position="219"/>
        <end position="238"/>
    </location>
</feature>
<evidence type="ECO:0000256" key="1">
    <source>
        <dbReference type="SAM" id="Coils"/>
    </source>
</evidence>
<protein>
    <submittedName>
        <fullName evidence="3">Uncharacterized protein</fullName>
    </submittedName>
</protein>
<dbReference type="Proteomes" id="UP000683000">
    <property type="component" value="Unassembled WGS sequence"/>
</dbReference>
<feature type="region of interest" description="Disordered" evidence="2">
    <location>
        <begin position="426"/>
        <end position="467"/>
    </location>
</feature>
<accession>A0A8I3AFC7</accession>
<evidence type="ECO:0000313" key="4">
    <source>
        <dbReference type="Proteomes" id="UP000683000"/>
    </source>
</evidence>
<dbReference type="EMBL" id="JAGFBS010000003">
    <property type="protein sequence ID" value="KAG6380330.1"/>
    <property type="molecule type" value="Genomic_DNA"/>
</dbReference>
<feature type="compositionally biased region" description="Low complexity" evidence="2">
    <location>
        <begin position="169"/>
        <end position="194"/>
    </location>
</feature>
<feature type="compositionally biased region" description="Pro residues" evidence="2">
    <location>
        <begin position="142"/>
        <end position="156"/>
    </location>
</feature>
<comment type="caution">
    <text evidence="3">The sequence shown here is derived from an EMBL/GenBank/DDBJ whole genome shotgun (WGS) entry which is preliminary data.</text>
</comment>
<feature type="compositionally biased region" description="Polar residues" evidence="2">
    <location>
        <begin position="108"/>
        <end position="120"/>
    </location>
</feature>
<gene>
    <name evidence="3" type="ORF">JVT61DRAFT_8440</name>
</gene>
<feature type="compositionally biased region" description="Basic and acidic residues" evidence="2">
    <location>
        <begin position="196"/>
        <end position="213"/>
    </location>
</feature>
<keyword evidence="1" id="KW-0175">Coiled coil</keyword>
<feature type="region of interest" description="Disordered" evidence="2">
    <location>
        <begin position="1"/>
        <end position="299"/>
    </location>
</feature>
<dbReference type="AlphaFoldDB" id="A0A8I3AFC7"/>
<name>A0A8I3AFC7_9AGAM</name>
<proteinExistence type="predicted"/>
<feature type="compositionally biased region" description="Polar residues" evidence="2">
    <location>
        <begin position="322"/>
        <end position="344"/>
    </location>
</feature>
<feature type="compositionally biased region" description="Pro residues" evidence="2">
    <location>
        <begin position="267"/>
        <end position="278"/>
    </location>
</feature>
<evidence type="ECO:0000313" key="3">
    <source>
        <dbReference type="EMBL" id="KAG6380330.1"/>
    </source>
</evidence>
<dbReference type="OrthoDB" id="2804750at2759"/>
<feature type="coiled-coil region" evidence="1">
    <location>
        <begin position="346"/>
        <end position="405"/>
    </location>
</feature>
<organism evidence="3 4">
    <name type="scientific">Boletus reticuloceps</name>
    <dbReference type="NCBI Taxonomy" id="495285"/>
    <lineage>
        <taxon>Eukaryota</taxon>
        <taxon>Fungi</taxon>
        <taxon>Dikarya</taxon>
        <taxon>Basidiomycota</taxon>
        <taxon>Agaricomycotina</taxon>
        <taxon>Agaricomycetes</taxon>
        <taxon>Agaricomycetidae</taxon>
        <taxon>Boletales</taxon>
        <taxon>Boletineae</taxon>
        <taxon>Boletaceae</taxon>
        <taxon>Boletoideae</taxon>
        <taxon>Boletus</taxon>
    </lineage>
</organism>
<feature type="compositionally biased region" description="Pro residues" evidence="2">
    <location>
        <begin position="41"/>
        <end position="50"/>
    </location>
</feature>
<feature type="region of interest" description="Disordered" evidence="2">
    <location>
        <begin position="546"/>
        <end position="583"/>
    </location>
</feature>